<name>A0A917E9P3_9RHOB</name>
<comment type="caution">
    <text evidence="1">The sequence shown here is derived from an EMBL/GenBank/DDBJ whole genome shotgun (WGS) entry which is preliminary data.</text>
</comment>
<dbReference type="AlphaFoldDB" id="A0A917E9P3"/>
<gene>
    <name evidence="1" type="ORF">GCM10011360_02650</name>
</gene>
<organism evidence="1 2">
    <name type="scientific">Primorskyibacter flagellatus</name>
    <dbReference type="NCBI Taxonomy" id="1387277"/>
    <lineage>
        <taxon>Bacteria</taxon>
        <taxon>Pseudomonadati</taxon>
        <taxon>Pseudomonadota</taxon>
        <taxon>Alphaproteobacteria</taxon>
        <taxon>Rhodobacterales</taxon>
        <taxon>Roseobacteraceae</taxon>
        <taxon>Primorskyibacter</taxon>
    </lineage>
</organism>
<accession>A0A917E9P3</accession>
<dbReference type="EMBL" id="BMFJ01000001">
    <property type="protein sequence ID" value="GGE17304.1"/>
    <property type="molecule type" value="Genomic_DNA"/>
</dbReference>
<evidence type="ECO:0000313" key="1">
    <source>
        <dbReference type="EMBL" id="GGE17304.1"/>
    </source>
</evidence>
<keyword evidence="2" id="KW-1185">Reference proteome</keyword>
<evidence type="ECO:0000313" key="2">
    <source>
        <dbReference type="Proteomes" id="UP000612855"/>
    </source>
</evidence>
<reference evidence="2" key="1">
    <citation type="journal article" date="2019" name="Int. J. Syst. Evol. Microbiol.">
        <title>The Global Catalogue of Microorganisms (GCM) 10K type strain sequencing project: providing services to taxonomists for standard genome sequencing and annotation.</title>
        <authorList>
            <consortium name="The Broad Institute Genomics Platform"/>
            <consortium name="The Broad Institute Genome Sequencing Center for Infectious Disease"/>
            <person name="Wu L."/>
            <person name="Ma J."/>
        </authorList>
    </citation>
    <scope>NUCLEOTIDE SEQUENCE [LARGE SCALE GENOMIC DNA]</scope>
    <source>
        <strain evidence="2">CGMCC 1.12664</strain>
    </source>
</reference>
<dbReference type="RefSeq" id="WP_188475832.1">
    <property type="nucleotide sequence ID" value="NZ_BMFJ01000001.1"/>
</dbReference>
<dbReference type="Proteomes" id="UP000612855">
    <property type="component" value="Unassembled WGS sequence"/>
</dbReference>
<protein>
    <submittedName>
        <fullName evidence="1">Uncharacterized protein</fullName>
    </submittedName>
</protein>
<sequence length="112" mass="12311">MLEQLGGGSPDLELKQKPVTGFGFYPMVEVRYHQRPGRLVEVDVNGHLVSDVLIFDNAAALEALRSKTVVLPPGFPSIHARLEAVGATIKVHNRSVDAYKLAEQAFSDVDWI</sequence>
<proteinExistence type="predicted"/>